<name>A0A364XUN1_9BACT</name>
<protein>
    <recommendedName>
        <fullName evidence="4">Outer membrane protein beta-barrel domain-containing protein</fullName>
    </recommendedName>
</protein>
<proteinExistence type="predicted"/>
<feature type="chain" id="PRO_5017048983" description="Outer membrane protein beta-barrel domain-containing protein" evidence="1">
    <location>
        <begin position="29"/>
        <end position="347"/>
    </location>
</feature>
<evidence type="ECO:0008006" key="4">
    <source>
        <dbReference type="Google" id="ProtNLM"/>
    </source>
</evidence>
<dbReference type="AlphaFoldDB" id="A0A364XUN1"/>
<organism evidence="2 3">
    <name type="scientific">Pseudochryseolinea flava</name>
    <dbReference type="NCBI Taxonomy" id="2059302"/>
    <lineage>
        <taxon>Bacteria</taxon>
        <taxon>Pseudomonadati</taxon>
        <taxon>Bacteroidota</taxon>
        <taxon>Cytophagia</taxon>
        <taxon>Cytophagales</taxon>
        <taxon>Fulvivirgaceae</taxon>
        <taxon>Pseudochryseolinea</taxon>
    </lineage>
</organism>
<evidence type="ECO:0000256" key="1">
    <source>
        <dbReference type="SAM" id="SignalP"/>
    </source>
</evidence>
<dbReference type="Proteomes" id="UP000251889">
    <property type="component" value="Unassembled WGS sequence"/>
</dbReference>
<comment type="caution">
    <text evidence="2">The sequence shown here is derived from an EMBL/GenBank/DDBJ whole genome shotgun (WGS) entry which is preliminary data.</text>
</comment>
<keyword evidence="1" id="KW-0732">Signal</keyword>
<keyword evidence="3" id="KW-1185">Reference proteome</keyword>
<accession>A0A364XUN1</accession>
<dbReference type="EMBL" id="QMFY01000023">
    <property type="protein sequence ID" value="RAV98011.1"/>
    <property type="molecule type" value="Genomic_DNA"/>
</dbReference>
<gene>
    <name evidence="2" type="ORF">DQQ10_25755</name>
</gene>
<evidence type="ECO:0000313" key="3">
    <source>
        <dbReference type="Proteomes" id="UP000251889"/>
    </source>
</evidence>
<sequence>MKLKAALPKRFSAIIALAFCLVCPQVFGQQDNSIPLDHFYVDRQGPSFFRKVLSKVTFGLSTGYGLTTFKHSLDGYGIQQNPGERPIIFPIGDAASTSGYSNWFNRVDSAVINILPTSFRASSDTADIGFRNKAFNIPLKATLHVEFLDRYRIGGGYSFEYVNLRSFVPTKYDESINLFKPDVPSFFLKKYFFMLGASVYRYYEYLLVVDANIGGYSLGKKFDKEVINKGVYFNLGVAVEREMSEYFRVFVRPSYEFKNFKTSIEGADAIKHKFNAFYVNVGVTYRIPELRRCFLKTCNIQINHAHGNREYRSRVHPIHKKQNPHYGENHPTLIKYKGRNKKKLNPY</sequence>
<feature type="signal peptide" evidence="1">
    <location>
        <begin position="1"/>
        <end position="28"/>
    </location>
</feature>
<reference evidence="2 3" key="1">
    <citation type="submission" date="2018-06" db="EMBL/GenBank/DDBJ databases">
        <title>Chryseolinea flavus sp. nov., a member of the phylum Bacteroidetes isolated from soil.</title>
        <authorList>
            <person name="Li Y."/>
            <person name="Wang J."/>
        </authorList>
    </citation>
    <scope>NUCLEOTIDE SEQUENCE [LARGE SCALE GENOMIC DNA]</scope>
    <source>
        <strain evidence="2 3">SDU1-6</strain>
    </source>
</reference>
<evidence type="ECO:0000313" key="2">
    <source>
        <dbReference type="EMBL" id="RAV98011.1"/>
    </source>
</evidence>